<gene>
    <name evidence="1" type="ORF">NVI5450_3217</name>
</gene>
<protein>
    <submittedName>
        <fullName evidence="1">Uncharacterized protein</fullName>
    </submittedName>
</protein>
<evidence type="ECO:0000313" key="1">
    <source>
        <dbReference type="EMBL" id="SGZ07591.1"/>
    </source>
</evidence>
<sequence>MAFYAVAKLVIINANGKINQLFAFLLFAQGSLFDAEDLQHTDSSKRTI</sequence>
<accession>A0A1K9ZPE3</accession>
<organism evidence="1 2">
    <name type="scientific">Moritella viscosa</name>
    <dbReference type="NCBI Taxonomy" id="80854"/>
    <lineage>
        <taxon>Bacteria</taxon>
        <taxon>Pseudomonadati</taxon>
        <taxon>Pseudomonadota</taxon>
        <taxon>Gammaproteobacteria</taxon>
        <taxon>Alteromonadales</taxon>
        <taxon>Moritellaceae</taxon>
        <taxon>Moritella</taxon>
    </lineage>
</organism>
<evidence type="ECO:0000313" key="2">
    <source>
        <dbReference type="Proteomes" id="UP000183794"/>
    </source>
</evidence>
<dbReference type="AlphaFoldDB" id="A0A1K9ZPE3"/>
<dbReference type="Proteomes" id="UP000183794">
    <property type="component" value="Unassembled WGS sequence"/>
</dbReference>
<proteinExistence type="predicted"/>
<dbReference type="EMBL" id="FPLD01000086">
    <property type="protein sequence ID" value="SGZ07591.1"/>
    <property type="molecule type" value="Genomic_DNA"/>
</dbReference>
<name>A0A1K9ZPE3_9GAMM</name>
<reference evidence="1 2" key="1">
    <citation type="submission" date="2016-11" db="EMBL/GenBank/DDBJ databases">
        <authorList>
            <person name="Jaros S."/>
            <person name="Januszkiewicz K."/>
            <person name="Wedrychowicz H."/>
        </authorList>
    </citation>
    <scope>NUCLEOTIDE SEQUENCE [LARGE SCALE GENOMIC DNA]</scope>
    <source>
        <strain evidence="1">NVI 5450</strain>
    </source>
</reference>